<dbReference type="AlphaFoldDB" id="A0A4Y2HIZ5"/>
<accession>A0A4Y2HIZ5</accession>
<keyword evidence="2" id="KW-1185">Reference proteome</keyword>
<dbReference type="EMBL" id="BGPR01001972">
    <property type="protein sequence ID" value="GBM65315.1"/>
    <property type="molecule type" value="Genomic_DNA"/>
</dbReference>
<comment type="caution">
    <text evidence="1">The sequence shown here is derived from an EMBL/GenBank/DDBJ whole genome shotgun (WGS) entry which is preliminary data.</text>
</comment>
<proteinExistence type="predicted"/>
<sequence length="140" mass="15846">MPKTKCWRHKHQKVEDVVKKSLFSLLILTSRFEITRKGYVGTDLLILNRGWMSVVAPKHVPSIQISTPTRTAPAGERLTTSDLGCFEPTFPADLEWNQVSSLEPPEAEALPPGHRVPSEEKRIHFCTLTVRNTLMCTLPR</sequence>
<reference evidence="1 2" key="1">
    <citation type="journal article" date="2019" name="Sci. Rep.">
        <title>Orb-weaving spider Araneus ventricosus genome elucidates the spidroin gene catalogue.</title>
        <authorList>
            <person name="Kono N."/>
            <person name="Nakamura H."/>
            <person name="Ohtoshi R."/>
            <person name="Moran D.A.P."/>
            <person name="Shinohara A."/>
            <person name="Yoshida Y."/>
            <person name="Fujiwara M."/>
            <person name="Mori M."/>
            <person name="Tomita M."/>
            <person name="Arakawa K."/>
        </authorList>
    </citation>
    <scope>NUCLEOTIDE SEQUENCE [LARGE SCALE GENOMIC DNA]</scope>
</reference>
<protein>
    <submittedName>
        <fullName evidence="1">Uncharacterized protein</fullName>
    </submittedName>
</protein>
<evidence type="ECO:0000313" key="1">
    <source>
        <dbReference type="EMBL" id="GBM65315.1"/>
    </source>
</evidence>
<evidence type="ECO:0000313" key="2">
    <source>
        <dbReference type="Proteomes" id="UP000499080"/>
    </source>
</evidence>
<gene>
    <name evidence="1" type="ORF">AVEN_89686_1</name>
</gene>
<dbReference type="Proteomes" id="UP000499080">
    <property type="component" value="Unassembled WGS sequence"/>
</dbReference>
<organism evidence="1 2">
    <name type="scientific">Araneus ventricosus</name>
    <name type="common">Orbweaver spider</name>
    <name type="synonym">Epeira ventricosa</name>
    <dbReference type="NCBI Taxonomy" id="182803"/>
    <lineage>
        <taxon>Eukaryota</taxon>
        <taxon>Metazoa</taxon>
        <taxon>Ecdysozoa</taxon>
        <taxon>Arthropoda</taxon>
        <taxon>Chelicerata</taxon>
        <taxon>Arachnida</taxon>
        <taxon>Araneae</taxon>
        <taxon>Araneomorphae</taxon>
        <taxon>Entelegynae</taxon>
        <taxon>Araneoidea</taxon>
        <taxon>Araneidae</taxon>
        <taxon>Araneus</taxon>
    </lineage>
</organism>
<name>A0A4Y2HIZ5_ARAVE</name>